<dbReference type="CDD" id="cd04301">
    <property type="entry name" value="NAT_SF"/>
    <property type="match status" value="1"/>
</dbReference>
<dbReference type="PROSITE" id="PS51186">
    <property type="entry name" value="GNAT"/>
    <property type="match status" value="1"/>
</dbReference>
<evidence type="ECO:0000313" key="2">
    <source>
        <dbReference type="EMBL" id="MCM1989330.1"/>
    </source>
</evidence>
<gene>
    <name evidence="2" type="ORF">KDK92_06230</name>
</gene>
<dbReference type="SUPFAM" id="SSF55729">
    <property type="entry name" value="Acyl-CoA N-acyltransferases (Nat)"/>
    <property type="match status" value="1"/>
</dbReference>
<dbReference type="EMBL" id="JAGSOJ010000001">
    <property type="protein sequence ID" value="MCM1989330.1"/>
    <property type="molecule type" value="Genomic_DNA"/>
</dbReference>
<dbReference type="Gene3D" id="3.40.630.30">
    <property type="match status" value="1"/>
</dbReference>
<comment type="caution">
    <text evidence="2">The sequence shown here is derived from an EMBL/GenBank/DDBJ whole genome shotgun (WGS) entry which is preliminary data.</text>
</comment>
<reference evidence="2" key="1">
    <citation type="journal article" date="2021" name="mSystems">
        <title>Bacteria and Archaea Synergistically Convert Glycine Betaine to Biogenic Methane in the Formosa Cold Seep of the South China Sea.</title>
        <authorList>
            <person name="Li L."/>
            <person name="Zhang W."/>
            <person name="Zhang S."/>
            <person name="Song L."/>
            <person name="Sun Q."/>
            <person name="Zhang H."/>
            <person name="Xiang H."/>
            <person name="Dong X."/>
        </authorList>
    </citation>
    <scope>NUCLEOTIDE SEQUENCE</scope>
    <source>
        <strain evidence="2">ZWT</strain>
    </source>
</reference>
<organism evidence="2 3">
    <name type="scientific">Oceanirhabdus seepicola</name>
    <dbReference type="NCBI Taxonomy" id="2828781"/>
    <lineage>
        <taxon>Bacteria</taxon>
        <taxon>Bacillati</taxon>
        <taxon>Bacillota</taxon>
        <taxon>Clostridia</taxon>
        <taxon>Eubacteriales</taxon>
        <taxon>Clostridiaceae</taxon>
        <taxon>Oceanirhabdus</taxon>
    </lineage>
</organism>
<dbReference type="InterPro" id="IPR000182">
    <property type="entry name" value="GNAT_dom"/>
</dbReference>
<dbReference type="PANTHER" id="PTHR43415">
    <property type="entry name" value="SPERMIDINE N(1)-ACETYLTRANSFERASE"/>
    <property type="match status" value="1"/>
</dbReference>
<dbReference type="Pfam" id="PF00583">
    <property type="entry name" value="Acetyltransf_1"/>
    <property type="match status" value="1"/>
</dbReference>
<protein>
    <submittedName>
        <fullName evidence="2">GNAT family N-acetyltransferase</fullName>
    </submittedName>
</protein>
<keyword evidence="3" id="KW-1185">Reference proteome</keyword>
<evidence type="ECO:0000259" key="1">
    <source>
        <dbReference type="PROSITE" id="PS51186"/>
    </source>
</evidence>
<dbReference type="Proteomes" id="UP001056429">
    <property type="component" value="Unassembled WGS sequence"/>
</dbReference>
<dbReference type="GO" id="GO:0016747">
    <property type="term" value="F:acyltransferase activity, transferring groups other than amino-acyl groups"/>
    <property type="evidence" value="ECO:0007669"/>
    <property type="project" value="InterPro"/>
</dbReference>
<reference evidence="2" key="2">
    <citation type="submission" date="2021-04" db="EMBL/GenBank/DDBJ databases">
        <authorList>
            <person name="Dong X."/>
        </authorList>
    </citation>
    <scope>NUCLEOTIDE SEQUENCE</scope>
    <source>
        <strain evidence="2">ZWT</strain>
    </source>
</reference>
<dbReference type="InterPro" id="IPR016181">
    <property type="entry name" value="Acyl_CoA_acyltransferase"/>
</dbReference>
<dbReference type="PANTHER" id="PTHR43415:SF3">
    <property type="entry name" value="GNAT-FAMILY ACETYLTRANSFERASE"/>
    <property type="match status" value="1"/>
</dbReference>
<evidence type="ECO:0000313" key="3">
    <source>
        <dbReference type="Proteomes" id="UP001056429"/>
    </source>
</evidence>
<proteinExistence type="predicted"/>
<dbReference type="AlphaFoldDB" id="A0A9J6NY01"/>
<name>A0A9J6NY01_9CLOT</name>
<sequence length="166" mass="19516">MGLKDVKQPLIIDVNERLRLKNCSERDWKIAEQWYKDEKILYYSEGIKDGKGYDLDTINKMYTYLSNIGELYFIEYLENEKWVPIGDATLSEENMPIIIGDEAYWGKGIGKLVIGKLLERARKIELKKITIPAIYKYNARSRNLFTSFGFKKINENENEDTFQLIL</sequence>
<feature type="domain" description="N-acetyltransferase" evidence="1">
    <location>
        <begin position="18"/>
        <end position="166"/>
    </location>
</feature>
<dbReference type="RefSeq" id="WP_250858329.1">
    <property type="nucleotide sequence ID" value="NZ_JAGSOJ010000001.1"/>
</dbReference>
<accession>A0A9J6NY01</accession>